<accession>A0ACA9PRG4</accession>
<feature type="non-terminal residue" evidence="1">
    <location>
        <position position="47"/>
    </location>
</feature>
<dbReference type="EMBL" id="CAJVPM010045461">
    <property type="protein sequence ID" value="CAG8716536.1"/>
    <property type="molecule type" value="Genomic_DNA"/>
</dbReference>
<organism evidence="1 2">
    <name type="scientific">Scutellospora calospora</name>
    <dbReference type="NCBI Taxonomy" id="85575"/>
    <lineage>
        <taxon>Eukaryota</taxon>
        <taxon>Fungi</taxon>
        <taxon>Fungi incertae sedis</taxon>
        <taxon>Mucoromycota</taxon>
        <taxon>Glomeromycotina</taxon>
        <taxon>Glomeromycetes</taxon>
        <taxon>Diversisporales</taxon>
        <taxon>Gigasporaceae</taxon>
        <taxon>Scutellospora</taxon>
    </lineage>
</organism>
<sequence>IVGNFASRSMFGGVYYNNNLQCENTHDSFIFCFGDENGSDTQILSRV</sequence>
<evidence type="ECO:0000313" key="1">
    <source>
        <dbReference type="EMBL" id="CAG8716536.1"/>
    </source>
</evidence>
<name>A0ACA9PRG4_9GLOM</name>
<gene>
    <name evidence="1" type="ORF">SCALOS_LOCUS11086</name>
</gene>
<dbReference type="Proteomes" id="UP000789860">
    <property type="component" value="Unassembled WGS sequence"/>
</dbReference>
<comment type="caution">
    <text evidence="1">The sequence shown here is derived from an EMBL/GenBank/DDBJ whole genome shotgun (WGS) entry which is preliminary data.</text>
</comment>
<feature type="non-terminal residue" evidence="1">
    <location>
        <position position="1"/>
    </location>
</feature>
<reference evidence="1" key="1">
    <citation type="submission" date="2021-06" db="EMBL/GenBank/DDBJ databases">
        <authorList>
            <person name="Kallberg Y."/>
            <person name="Tangrot J."/>
            <person name="Rosling A."/>
        </authorList>
    </citation>
    <scope>NUCLEOTIDE SEQUENCE</scope>
    <source>
        <strain evidence="1">AU212A</strain>
    </source>
</reference>
<evidence type="ECO:0000313" key="2">
    <source>
        <dbReference type="Proteomes" id="UP000789860"/>
    </source>
</evidence>
<proteinExistence type="predicted"/>
<keyword evidence="2" id="KW-1185">Reference proteome</keyword>
<protein>
    <submittedName>
        <fullName evidence="1">5634_t:CDS:1</fullName>
    </submittedName>
</protein>